<dbReference type="AlphaFoldDB" id="A0A645EFG3"/>
<organism evidence="2">
    <name type="scientific">bioreactor metagenome</name>
    <dbReference type="NCBI Taxonomy" id="1076179"/>
    <lineage>
        <taxon>unclassified sequences</taxon>
        <taxon>metagenomes</taxon>
        <taxon>ecological metagenomes</taxon>
    </lineage>
</organism>
<dbReference type="EMBL" id="VSSQ01046559">
    <property type="protein sequence ID" value="MPN00517.1"/>
    <property type="molecule type" value="Genomic_DNA"/>
</dbReference>
<gene>
    <name evidence="2" type="ORF">SDC9_147712</name>
</gene>
<feature type="transmembrane region" description="Helical" evidence="1">
    <location>
        <begin position="63"/>
        <end position="83"/>
    </location>
</feature>
<reference evidence="2" key="1">
    <citation type="submission" date="2019-08" db="EMBL/GenBank/DDBJ databases">
        <authorList>
            <person name="Kucharzyk K."/>
            <person name="Murdoch R.W."/>
            <person name="Higgins S."/>
            <person name="Loffler F."/>
        </authorList>
    </citation>
    <scope>NUCLEOTIDE SEQUENCE</scope>
</reference>
<proteinExistence type="predicted"/>
<comment type="caution">
    <text evidence="2">The sequence shown here is derived from an EMBL/GenBank/DDBJ whole genome shotgun (WGS) entry which is preliminary data.</text>
</comment>
<keyword evidence="1" id="KW-0812">Transmembrane</keyword>
<feature type="transmembrane region" description="Helical" evidence="1">
    <location>
        <begin position="7"/>
        <end position="28"/>
    </location>
</feature>
<name>A0A645EFG3_9ZZZZ</name>
<evidence type="ECO:0000313" key="2">
    <source>
        <dbReference type="EMBL" id="MPN00517.1"/>
    </source>
</evidence>
<keyword evidence="1" id="KW-1133">Transmembrane helix</keyword>
<evidence type="ECO:0000256" key="1">
    <source>
        <dbReference type="SAM" id="Phobius"/>
    </source>
</evidence>
<feature type="transmembrane region" description="Helical" evidence="1">
    <location>
        <begin position="104"/>
        <end position="127"/>
    </location>
</feature>
<sequence length="171" mass="18094">MNILTAKWPFVVNAFMLALLVMLGLYLFDDTLGLAKAFNDLSGYAEKAVEKGGVPDSPPPLNWLVGILAGVLIGGISGGLLNGSWKFMIAFEEEKQFGWKLLKTAIFGVASGFLIMLGSLLAGEVFFGQFAAAMQLSPGAWLFLITALLCGGVTALFAERRQTGGGEGGKK</sequence>
<evidence type="ECO:0008006" key="3">
    <source>
        <dbReference type="Google" id="ProtNLM"/>
    </source>
</evidence>
<feature type="transmembrane region" description="Helical" evidence="1">
    <location>
        <begin position="139"/>
        <end position="158"/>
    </location>
</feature>
<keyword evidence="1" id="KW-0472">Membrane</keyword>
<protein>
    <recommendedName>
        <fullName evidence="3">Sulphur transport domain-containing protein</fullName>
    </recommendedName>
</protein>
<accession>A0A645EFG3</accession>